<reference evidence="1" key="1">
    <citation type="submission" date="2014-09" db="EMBL/GenBank/DDBJ databases">
        <authorList>
            <person name="Magalhaes I.L.F."/>
            <person name="Oliveira U."/>
            <person name="Santos F.R."/>
            <person name="Vidigal T.H.D.A."/>
            <person name="Brescovit A.D."/>
            <person name="Santos A.J."/>
        </authorList>
    </citation>
    <scope>NUCLEOTIDE SEQUENCE</scope>
    <source>
        <tissue evidence="1">Shoot tissue taken approximately 20 cm above the soil surface</tissue>
    </source>
</reference>
<evidence type="ECO:0000313" key="1">
    <source>
        <dbReference type="EMBL" id="JAD59481.1"/>
    </source>
</evidence>
<name>A0A0A9B822_ARUDO</name>
<organism evidence="1">
    <name type="scientific">Arundo donax</name>
    <name type="common">Giant reed</name>
    <name type="synonym">Donax arundinaceus</name>
    <dbReference type="NCBI Taxonomy" id="35708"/>
    <lineage>
        <taxon>Eukaryota</taxon>
        <taxon>Viridiplantae</taxon>
        <taxon>Streptophyta</taxon>
        <taxon>Embryophyta</taxon>
        <taxon>Tracheophyta</taxon>
        <taxon>Spermatophyta</taxon>
        <taxon>Magnoliopsida</taxon>
        <taxon>Liliopsida</taxon>
        <taxon>Poales</taxon>
        <taxon>Poaceae</taxon>
        <taxon>PACMAD clade</taxon>
        <taxon>Arundinoideae</taxon>
        <taxon>Arundineae</taxon>
        <taxon>Arundo</taxon>
    </lineage>
</organism>
<protein>
    <submittedName>
        <fullName evidence="1">Uncharacterized protein</fullName>
    </submittedName>
</protein>
<accession>A0A0A9B822</accession>
<sequence>MQSCFPRRSKLSYMFFVLNLVRNQVISDRLDCCD</sequence>
<reference evidence="1" key="2">
    <citation type="journal article" date="2015" name="Data Brief">
        <title>Shoot transcriptome of the giant reed, Arundo donax.</title>
        <authorList>
            <person name="Barrero R.A."/>
            <person name="Guerrero F.D."/>
            <person name="Moolhuijzen P."/>
            <person name="Goolsby J.A."/>
            <person name="Tidwell J."/>
            <person name="Bellgard S.E."/>
            <person name="Bellgard M.I."/>
        </authorList>
    </citation>
    <scope>NUCLEOTIDE SEQUENCE</scope>
    <source>
        <tissue evidence="1">Shoot tissue taken approximately 20 cm above the soil surface</tissue>
    </source>
</reference>
<dbReference type="EMBL" id="GBRH01238414">
    <property type="protein sequence ID" value="JAD59481.1"/>
    <property type="molecule type" value="Transcribed_RNA"/>
</dbReference>
<dbReference type="AlphaFoldDB" id="A0A0A9B822"/>
<proteinExistence type="predicted"/>